<accession>A0A8H7QDV7</accession>
<dbReference type="InterPro" id="IPR050216">
    <property type="entry name" value="LRR_domain-containing"/>
</dbReference>
<dbReference type="SMART" id="SM00369">
    <property type="entry name" value="LRR_TYP"/>
    <property type="match status" value="4"/>
</dbReference>
<proteinExistence type="predicted"/>
<evidence type="ECO:0000256" key="2">
    <source>
        <dbReference type="ARBA" id="ARBA00022737"/>
    </source>
</evidence>
<dbReference type="Gene3D" id="3.80.10.10">
    <property type="entry name" value="Ribonuclease Inhibitor"/>
    <property type="match status" value="1"/>
</dbReference>
<dbReference type="InterPro" id="IPR001611">
    <property type="entry name" value="Leu-rich_rpt"/>
</dbReference>
<reference evidence="3" key="1">
    <citation type="submission" date="2020-12" db="EMBL/GenBank/DDBJ databases">
        <title>Metabolic potential, ecology and presence of endohyphal bacteria is reflected in genomic diversity of Mucoromycotina.</title>
        <authorList>
            <person name="Muszewska A."/>
            <person name="Okrasinska A."/>
            <person name="Steczkiewicz K."/>
            <person name="Drgas O."/>
            <person name="Orlowska M."/>
            <person name="Perlinska-Lenart U."/>
            <person name="Aleksandrzak-Piekarczyk T."/>
            <person name="Szatraj K."/>
            <person name="Zielenkiewicz U."/>
            <person name="Pilsyk S."/>
            <person name="Malc E."/>
            <person name="Mieczkowski P."/>
            <person name="Kruszewska J.S."/>
            <person name="Biernat P."/>
            <person name="Pawlowska J."/>
        </authorList>
    </citation>
    <scope>NUCLEOTIDE SEQUENCE</scope>
    <source>
        <strain evidence="3">CBS 226.32</strain>
    </source>
</reference>
<dbReference type="OrthoDB" id="1394818at2759"/>
<evidence type="ECO:0000313" key="3">
    <source>
        <dbReference type="EMBL" id="KAG2189631.1"/>
    </source>
</evidence>
<name>A0A8H7QDV7_9FUNG</name>
<sequence length="277" mass="31757">MSIAKNEYKSAVLWYMNGCIATFYKAEDEDQKKKIPVDTVSFTSKAYLAFRRIDSLRIALPAVPYLENLSSLLLQNNNLKTIPKELWRLSNLQELNIGCNQLKILPKEIGLLTNLQELFLHSNQLVVIPSQIGYLQKLQVLDLTDNQLENLPGELVSKMHLKNLWVEKNRFNTVTEETKDFKMISLKNICIQAIGLWCLVDPDSRDVVLDLPDSILDKSLIVPDNMDLVPLCQFCQGRLFHYGLSLITVDHNIPLIYNACSQNCYIQLYKSAFFSNK</sequence>
<evidence type="ECO:0000313" key="4">
    <source>
        <dbReference type="Proteomes" id="UP000650833"/>
    </source>
</evidence>
<dbReference type="PANTHER" id="PTHR48051:SF39">
    <property type="entry name" value="P53-INDUCED DEATH DOMAIN PROTEIN 1"/>
    <property type="match status" value="1"/>
</dbReference>
<keyword evidence="1" id="KW-0433">Leucine-rich repeat</keyword>
<protein>
    <submittedName>
        <fullName evidence="3">Uncharacterized protein</fullName>
    </submittedName>
</protein>
<dbReference type="Pfam" id="PF13855">
    <property type="entry name" value="LRR_8"/>
    <property type="match status" value="1"/>
</dbReference>
<gene>
    <name evidence="3" type="ORF">INT46_010872</name>
</gene>
<dbReference type="PANTHER" id="PTHR48051">
    <property type="match status" value="1"/>
</dbReference>
<keyword evidence="4" id="KW-1185">Reference proteome</keyword>
<dbReference type="Proteomes" id="UP000650833">
    <property type="component" value="Unassembled WGS sequence"/>
</dbReference>
<dbReference type="Pfam" id="PF00560">
    <property type="entry name" value="LRR_1"/>
    <property type="match status" value="1"/>
</dbReference>
<comment type="caution">
    <text evidence="3">The sequence shown here is derived from an EMBL/GenBank/DDBJ whole genome shotgun (WGS) entry which is preliminary data.</text>
</comment>
<dbReference type="InterPro" id="IPR003591">
    <property type="entry name" value="Leu-rich_rpt_typical-subtyp"/>
</dbReference>
<dbReference type="SUPFAM" id="SSF52058">
    <property type="entry name" value="L domain-like"/>
    <property type="match status" value="1"/>
</dbReference>
<dbReference type="EMBL" id="JAEPRC010001329">
    <property type="protein sequence ID" value="KAG2189631.1"/>
    <property type="molecule type" value="Genomic_DNA"/>
</dbReference>
<organism evidence="3 4">
    <name type="scientific">Mucor plumbeus</name>
    <dbReference type="NCBI Taxonomy" id="97098"/>
    <lineage>
        <taxon>Eukaryota</taxon>
        <taxon>Fungi</taxon>
        <taxon>Fungi incertae sedis</taxon>
        <taxon>Mucoromycota</taxon>
        <taxon>Mucoromycotina</taxon>
        <taxon>Mucoromycetes</taxon>
        <taxon>Mucorales</taxon>
        <taxon>Mucorineae</taxon>
        <taxon>Mucoraceae</taxon>
        <taxon>Mucor</taxon>
    </lineage>
</organism>
<keyword evidence="2" id="KW-0677">Repeat</keyword>
<dbReference type="AlphaFoldDB" id="A0A8H7QDV7"/>
<dbReference type="GO" id="GO:0005737">
    <property type="term" value="C:cytoplasm"/>
    <property type="evidence" value="ECO:0007669"/>
    <property type="project" value="TreeGrafter"/>
</dbReference>
<dbReference type="PROSITE" id="PS51450">
    <property type="entry name" value="LRR"/>
    <property type="match status" value="3"/>
</dbReference>
<evidence type="ECO:0000256" key="1">
    <source>
        <dbReference type="ARBA" id="ARBA00022614"/>
    </source>
</evidence>
<dbReference type="InterPro" id="IPR032675">
    <property type="entry name" value="LRR_dom_sf"/>
</dbReference>